<sequence>MASNLGRILPVKKHSYSLAFKRSVLNCWGSNPKVRGSPKLLGFSASIAVFGLGAQFFRTDSFHQSPYSRQQNNPFQTVLEEELETRSSPFLKNDNQISLINSLQLLGLITPVSCAEDSICDCNTKAKPLSASDEKQKVCVSESNDKSAKCDQQSSKGTAGGNAATQTKKAEPKKPSNKSCNTSSSSGCNHMGGGIDIEVLSSELGGLKQIDWVIESDLSHCHLIRQASQFNVDSVTRILTEAASAYEDYHMEYRRLIKIMMDALEDSRKACGADLEVIDCKLMLIRSKLDEMKNKIMELDMFMGSLEKLGMASAETAFMAHAEYASVAMAERLQSMGYEVKRLRDETKEMERDMVELQSLIIVEAGKSLK</sequence>
<evidence type="ECO:0000313" key="3">
    <source>
        <dbReference type="EMBL" id="ODN05719.1"/>
    </source>
</evidence>
<dbReference type="AlphaFoldDB" id="A0A1D2NKG6"/>
<keyword evidence="4" id="KW-1185">Reference proteome</keyword>
<dbReference type="Proteomes" id="UP000094527">
    <property type="component" value="Unassembled WGS sequence"/>
</dbReference>
<comment type="caution">
    <text evidence="3">The sequence shown here is derived from an EMBL/GenBank/DDBJ whole genome shotgun (WGS) entry which is preliminary data.</text>
</comment>
<dbReference type="OrthoDB" id="6153032at2759"/>
<gene>
    <name evidence="3" type="ORF">Ocin01_00931</name>
</gene>
<dbReference type="EMBL" id="LJIJ01000017">
    <property type="protein sequence ID" value="ODN05719.1"/>
    <property type="molecule type" value="Genomic_DNA"/>
</dbReference>
<feature type="region of interest" description="Disordered" evidence="2">
    <location>
        <begin position="148"/>
        <end position="187"/>
    </location>
</feature>
<dbReference type="InterPro" id="IPR009062">
    <property type="entry name" value="Smac/DIABLO-like_sf"/>
</dbReference>
<evidence type="ECO:0000256" key="1">
    <source>
        <dbReference type="SAM" id="Coils"/>
    </source>
</evidence>
<dbReference type="Gene3D" id="1.20.58.70">
    <property type="match status" value="1"/>
</dbReference>
<feature type="coiled-coil region" evidence="1">
    <location>
        <begin position="333"/>
        <end position="360"/>
    </location>
</feature>
<organism evidence="3 4">
    <name type="scientific">Orchesella cincta</name>
    <name type="common">Springtail</name>
    <name type="synonym">Podura cincta</name>
    <dbReference type="NCBI Taxonomy" id="48709"/>
    <lineage>
        <taxon>Eukaryota</taxon>
        <taxon>Metazoa</taxon>
        <taxon>Ecdysozoa</taxon>
        <taxon>Arthropoda</taxon>
        <taxon>Hexapoda</taxon>
        <taxon>Collembola</taxon>
        <taxon>Entomobryomorpha</taxon>
        <taxon>Entomobryoidea</taxon>
        <taxon>Orchesellidae</taxon>
        <taxon>Orchesellinae</taxon>
        <taxon>Orchesella</taxon>
    </lineage>
</organism>
<accession>A0A1D2NKG6</accession>
<dbReference type="STRING" id="48709.A0A1D2NKG6"/>
<evidence type="ECO:0000313" key="4">
    <source>
        <dbReference type="Proteomes" id="UP000094527"/>
    </source>
</evidence>
<keyword evidence="1" id="KW-0175">Coiled coil</keyword>
<dbReference type="GO" id="GO:0005739">
    <property type="term" value="C:mitochondrion"/>
    <property type="evidence" value="ECO:0007669"/>
    <property type="project" value="InterPro"/>
</dbReference>
<reference evidence="3 4" key="1">
    <citation type="journal article" date="2016" name="Genome Biol. Evol.">
        <title>Gene Family Evolution Reflects Adaptation to Soil Environmental Stressors in the Genome of the Collembolan Orchesella cincta.</title>
        <authorList>
            <person name="Faddeeva-Vakhrusheva A."/>
            <person name="Derks M.F."/>
            <person name="Anvar S.Y."/>
            <person name="Agamennone V."/>
            <person name="Suring W."/>
            <person name="Smit S."/>
            <person name="van Straalen N.M."/>
            <person name="Roelofs D."/>
        </authorList>
    </citation>
    <scope>NUCLEOTIDE SEQUENCE [LARGE SCALE GENOMIC DNA]</scope>
    <source>
        <tissue evidence="3">Mixed pool</tissue>
    </source>
</reference>
<evidence type="ECO:0000256" key="2">
    <source>
        <dbReference type="SAM" id="MobiDB-lite"/>
    </source>
</evidence>
<dbReference type="GO" id="GO:0006915">
    <property type="term" value="P:apoptotic process"/>
    <property type="evidence" value="ECO:0007669"/>
    <property type="project" value="InterPro"/>
</dbReference>
<proteinExistence type="predicted"/>
<feature type="compositionally biased region" description="Polar residues" evidence="2">
    <location>
        <begin position="150"/>
        <end position="167"/>
    </location>
</feature>
<dbReference type="SUPFAM" id="SSF46984">
    <property type="entry name" value="Smac/diablo"/>
    <property type="match status" value="1"/>
</dbReference>
<protein>
    <submittedName>
        <fullName evidence="3">Uncharacterized protein</fullName>
    </submittedName>
</protein>
<feature type="compositionally biased region" description="Low complexity" evidence="2">
    <location>
        <begin position="177"/>
        <end position="187"/>
    </location>
</feature>
<name>A0A1D2NKG6_ORCCI</name>